<sequence length="92" mass="10844">MSEFPPGFDYETLITDEDRELRKLALALYSEDAADKIREKYIVAPSDNDPELCASWTEYVRKVRELIARKLPETEFIKKIEQLNLKTPYVLY</sequence>
<evidence type="ECO:0000313" key="1">
    <source>
        <dbReference type="EMBL" id="NMD86286.1"/>
    </source>
</evidence>
<gene>
    <name evidence="1" type="ORF">HF882_06775</name>
</gene>
<protein>
    <submittedName>
        <fullName evidence="1">Uncharacterized protein</fullName>
    </submittedName>
</protein>
<evidence type="ECO:0000313" key="2">
    <source>
        <dbReference type="Proteomes" id="UP000576225"/>
    </source>
</evidence>
<accession>A0A848B052</accession>
<reference evidence="1 2" key="1">
    <citation type="submission" date="2020-04" db="EMBL/GenBank/DDBJ databases">
        <authorList>
            <person name="Hitch T.C.A."/>
            <person name="Wylensek D."/>
            <person name="Clavel T."/>
        </authorList>
    </citation>
    <scope>NUCLEOTIDE SEQUENCE [LARGE SCALE GENOMIC DNA]</scope>
    <source>
        <strain evidence="1 2">COR2-253-APC-1A</strain>
    </source>
</reference>
<dbReference type="EMBL" id="JABAEW010000009">
    <property type="protein sequence ID" value="NMD86286.1"/>
    <property type="molecule type" value="Genomic_DNA"/>
</dbReference>
<name>A0A848B052_9BACT</name>
<dbReference type="Proteomes" id="UP000576225">
    <property type="component" value="Unassembled WGS sequence"/>
</dbReference>
<comment type="caution">
    <text evidence="1">The sequence shown here is derived from an EMBL/GenBank/DDBJ whole genome shotgun (WGS) entry which is preliminary data.</text>
</comment>
<dbReference type="AlphaFoldDB" id="A0A848B052"/>
<dbReference type="RefSeq" id="WP_168962081.1">
    <property type="nucleotide sequence ID" value="NZ_JABAEW010000009.1"/>
</dbReference>
<organism evidence="1 2">
    <name type="scientific">Victivallis vadensis</name>
    <dbReference type="NCBI Taxonomy" id="172901"/>
    <lineage>
        <taxon>Bacteria</taxon>
        <taxon>Pseudomonadati</taxon>
        <taxon>Lentisphaerota</taxon>
        <taxon>Lentisphaeria</taxon>
        <taxon>Victivallales</taxon>
        <taxon>Victivallaceae</taxon>
        <taxon>Victivallis</taxon>
    </lineage>
</organism>
<proteinExistence type="predicted"/>